<proteinExistence type="predicted"/>
<comment type="caution">
    <text evidence="2">The sequence shown here is derived from an EMBL/GenBank/DDBJ whole genome shotgun (WGS) entry which is preliminary data.</text>
</comment>
<feature type="compositionally biased region" description="Basic and acidic residues" evidence="1">
    <location>
        <begin position="60"/>
        <end position="69"/>
    </location>
</feature>
<dbReference type="EMBL" id="JAAAIL010000715">
    <property type="protein sequence ID" value="KAG0273639.1"/>
    <property type="molecule type" value="Genomic_DNA"/>
</dbReference>
<evidence type="ECO:0000313" key="3">
    <source>
        <dbReference type="Proteomes" id="UP001194580"/>
    </source>
</evidence>
<evidence type="ECO:0000256" key="1">
    <source>
        <dbReference type="SAM" id="MobiDB-lite"/>
    </source>
</evidence>
<evidence type="ECO:0000313" key="2">
    <source>
        <dbReference type="EMBL" id="KAG0273639.1"/>
    </source>
</evidence>
<dbReference type="AlphaFoldDB" id="A0AAD4H5T9"/>
<dbReference type="Proteomes" id="UP001194580">
    <property type="component" value="Unassembled WGS sequence"/>
</dbReference>
<organism evidence="2 3">
    <name type="scientific">Linnemannia exigua</name>
    <dbReference type="NCBI Taxonomy" id="604196"/>
    <lineage>
        <taxon>Eukaryota</taxon>
        <taxon>Fungi</taxon>
        <taxon>Fungi incertae sedis</taxon>
        <taxon>Mucoromycota</taxon>
        <taxon>Mortierellomycotina</taxon>
        <taxon>Mortierellomycetes</taxon>
        <taxon>Mortierellales</taxon>
        <taxon>Mortierellaceae</taxon>
        <taxon>Linnemannia</taxon>
    </lineage>
</organism>
<reference evidence="2" key="1">
    <citation type="journal article" date="2020" name="Fungal Divers.">
        <title>Resolving the Mortierellaceae phylogeny through synthesis of multi-gene phylogenetics and phylogenomics.</title>
        <authorList>
            <person name="Vandepol N."/>
            <person name="Liber J."/>
            <person name="Desiro A."/>
            <person name="Na H."/>
            <person name="Kennedy M."/>
            <person name="Barry K."/>
            <person name="Grigoriev I.V."/>
            <person name="Miller A.N."/>
            <person name="O'Donnell K."/>
            <person name="Stajich J.E."/>
            <person name="Bonito G."/>
        </authorList>
    </citation>
    <scope>NUCLEOTIDE SEQUENCE</scope>
    <source>
        <strain evidence="2">NRRL 28262</strain>
    </source>
</reference>
<feature type="region of interest" description="Disordered" evidence="1">
    <location>
        <begin position="39"/>
        <end position="69"/>
    </location>
</feature>
<accession>A0AAD4H5T9</accession>
<protein>
    <submittedName>
        <fullName evidence="2">Uncharacterized protein</fullName>
    </submittedName>
</protein>
<gene>
    <name evidence="2" type="ORF">BGZ95_010558</name>
</gene>
<name>A0AAD4H5T9_9FUNG</name>
<keyword evidence="3" id="KW-1185">Reference proteome</keyword>
<sequence>MSPSQAPENRRQFLQRHSRCSALSAVKPLSNLRRHLKNIHNMPPTMHPRRSDWDSIPNGRVKDDEDRKERLRKSKCLWARKYRLRRKVEVEVEEAALVLCMLSKAV</sequence>